<feature type="compositionally biased region" description="Low complexity" evidence="1">
    <location>
        <begin position="97"/>
        <end position="106"/>
    </location>
</feature>
<reference evidence="2" key="1">
    <citation type="journal article" date="2015" name="Proc. Natl. Acad. Sci. U.S.A.">
        <title>Networks of energetic and metabolic interactions define dynamics in microbial communities.</title>
        <authorList>
            <person name="Embree M."/>
            <person name="Liu J.K."/>
            <person name="Al-Bassam M.M."/>
            <person name="Zengler K."/>
        </authorList>
    </citation>
    <scope>NUCLEOTIDE SEQUENCE</scope>
</reference>
<name>A0A0W8G502_9ZZZZ</name>
<sequence length="387" mass="41018">MFPAQATLGQGGAEQGRPGGNGGLGRGQKTGKHPLDRFRRRHLKMLAGVIAAQEIRAAMGKDDVARPQDAVRPGRERQGVLALDAENGQVQGRTQAAFGQGAAVQGRPGGDADGDDMGIELVGRAQGRAVAGRGGRSPLGEQAAAQKGHEDDARRHDGRSDRGEVENGEGSQPGVLQGVGHQDVGRGGDAGEGTAQKAAQSQGHEQPGGGTAAAPGQLHGRRQEDGGHGHGVDQGRQQAGHGHQDHDEHNLAPRGEILQRPADLLGHAGTRQPGGQDEQRPHRDHGRAAESGQRLLGGDQPCQGQGRQDQKAHKIHTDPSADEQDQRRADDGQKNSDIKRQETSSAGCRIVSRFPPRMKTRLGQDAVMLFRLFWSWPAHARRNGIWA</sequence>
<feature type="region of interest" description="Disordered" evidence="1">
    <location>
        <begin position="265"/>
        <end position="352"/>
    </location>
</feature>
<dbReference type="EMBL" id="LNQE01000258">
    <property type="protein sequence ID" value="KUG28108.1"/>
    <property type="molecule type" value="Genomic_DNA"/>
</dbReference>
<protein>
    <submittedName>
        <fullName evidence="2">Uncharacterized protein</fullName>
    </submittedName>
</protein>
<feature type="region of interest" description="Disordered" evidence="1">
    <location>
        <begin position="1"/>
        <end position="37"/>
    </location>
</feature>
<feature type="compositionally biased region" description="Gly residues" evidence="1">
    <location>
        <begin position="9"/>
        <end position="28"/>
    </location>
</feature>
<gene>
    <name evidence="2" type="ORF">ASZ90_002034</name>
</gene>
<feature type="compositionally biased region" description="Low complexity" evidence="1">
    <location>
        <begin position="122"/>
        <end position="131"/>
    </location>
</feature>
<feature type="region of interest" description="Disordered" evidence="1">
    <location>
        <begin position="97"/>
        <end position="251"/>
    </location>
</feature>
<feature type="compositionally biased region" description="Basic and acidic residues" evidence="1">
    <location>
        <begin position="147"/>
        <end position="165"/>
    </location>
</feature>
<accession>A0A0W8G502</accession>
<proteinExistence type="predicted"/>
<evidence type="ECO:0000313" key="2">
    <source>
        <dbReference type="EMBL" id="KUG28108.1"/>
    </source>
</evidence>
<feature type="compositionally biased region" description="Basic and acidic residues" evidence="1">
    <location>
        <begin position="221"/>
        <end position="233"/>
    </location>
</feature>
<comment type="caution">
    <text evidence="2">The sequence shown here is derived from an EMBL/GenBank/DDBJ whole genome shotgun (WGS) entry which is preliminary data.</text>
</comment>
<feature type="compositionally biased region" description="Basic and acidic residues" evidence="1">
    <location>
        <begin position="308"/>
        <end position="342"/>
    </location>
</feature>
<organism evidence="2">
    <name type="scientific">hydrocarbon metagenome</name>
    <dbReference type="NCBI Taxonomy" id="938273"/>
    <lineage>
        <taxon>unclassified sequences</taxon>
        <taxon>metagenomes</taxon>
        <taxon>ecological metagenomes</taxon>
    </lineage>
</organism>
<evidence type="ECO:0000256" key="1">
    <source>
        <dbReference type="SAM" id="MobiDB-lite"/>
    </source>
</evidence>
<dbReference type="AlphaFoldDB" id="A0A0W8G502"/>
<feature type="compositionally biased region" description="Basic and acidic residues" evidence="1">
    <location>
        <begin position="242"/>
        <end position="251"/>
    </location>
</feature>